<keyword evidence="1" id="KW-1133">Transmembrane helix</keyword>
<keyword evidence="1" id="KW-0472">Membrane</keyword>
<name>A0A5B8A1V6_9BACT</name>
<feature type="transmembrane region" description="Helical" evidence="1">
    <location>
        <begin position="20"/>
        <end position="38"/>
    </location>
</feature>
<keyword evidence="3" id="KW-1185">Reference proteome</keyword>
<proteinExistence type="predicted"/>
<evidence type="ECO:0000256" key="1">
    <source>
        <dbReference type="SAM" id="Phobius"/>
    </source>
</evidence>
<dbReference type="AlphaFoldDB" id="A0A5B8A1V6"/>
<dbReference type="Proteomes" id="UP000305398">
    <property type="component" value="Chromosome"/>
</dbReference>
<accession>A0A5B8A1V6</accession>
<protein>
    <submittedName>
        <fullName evidence="2">Uncharacterized protein</fullName>
    </submittedName>
</protein>
<keyword evidence="1" id="KW-0812">Transmembrane</keyword>
<dbReference type="RefSeq" id="WP_139516548.1">
    <property type="nucleotide sequence ID" value="NZ_CP040896.1"/>
</dbReference>
<organism evidence="2 3">
    <name type="scientific">Hymenobacter jejuensis</name>
    <dbReference type="NCBI Taxonomy" id="2502781"/>
    <lineage>
        <taxon>Bacteria</taxon>
        <taxon>Pseudomonadati</taxon>
        <taxon>Bacteroidota</taxon>
        <taxon>Cytophagia</taxon>
        <taxon>Cytophagales</taxon>
        <taxon>Hymenobacteraceae</taxon>
        <taxon>Hymenobacter</taxon>
    </lineage>
</organism>
<reference evidence="2 3" key="1">
    <citation type="submission" date="2019-06" db="EMBL/GenBank/DDBJ databases">
        <authorList>
            <person name="Srinivasan S."/>
        </authorList>
    </citation>
    <scope>NUCLEOTIDE SEQUENCE [LARGE SCALE GENOMIC DNA]</scope>
    <source>
        <strain evidence="2 3">17J68-5</strain>
    </source>
</reference>
<evidence type="ECO:0000313" key="3">
    <source>
        <dbReference type="Proteomes" id="UP000305398"/>
    </source>
</evidence>
<evidence type="ECO:0000313" key="2">
    <source>
        <dbReference type="EMBL" id="QDA61374.1"/>
    </source>
</evidence>
<dbReference type="EMBL" id="CP040896">
    <property type="protein sequence ID" value="QDA61374.1"/>
    <property type="molecule type" value="Genomic_DNA"/>
</dbReference>
<sequence>MNLYSVCLKQNLRFAGQTAIVWALVLAAAMLAVSNYMIETSLCLLLVYPITPLEQGISFDFTNKRYRFYTRFAGITGGQWDALPDIVRVVLKYYAYGTTTTTKVGQVVNKKHAGYILLLSVRDSAQGIVVQEYDLQKRREAVEKAALLAQYLQVEVADYSQG</sequence>
<gene>
    <name evidence="2" type="ORF">FHG12_15275</name>
</gene>
<dbReference type="KEGG" id="hyj:FHG12_15275"/>